<gene>
    <name evidence="2" type="ORF">EHS15_15050</name>
</gene>
<feature type="chain" id="PRO_5020281527" description="Lipoprotein" evidence="1">
    <location>
        <begin position="21"/>
        <end position="212"/>
    </location>
</feature>
<evidence type="ECO:0000313" key="2">
    <source>
        <dbReference type="EMBL" id="TGN18687.1"/>
    </source>
</evidence>
<keyword evidence="3" id="KW-1185">Reference proteome</keyword>
<name>A0A4R9LZB1_9LEPT</name>
<dbReference type="AlphaFoldDB" id="A0A4R9LZB1"/>
<protein>
    <recommendedName>
        <fullName evidence="4">Lipoprotein</fullName>
    </recommendedName>
</protein>
<accession>A0A4R9LZB1</accession>
<proteinExistence type="predicted"/>
<dbReference type="NCBIfam" id="NF047490">
    <property type="entry name" value="LamCadPlsmbinLA2219"/>
    <property type="match status" value="1"/>
</dbReference>
<dbReference type="OrthoDB" id="336933at2"/>
<feature type="signal peptide" evidence="1">
    <location>
        <begin position="1"/>
        <end position="20"/>
    </location>
</feature>
<comment type="caution">
    <text evidence="2">The sequence shown here is derived from an EMBL/GenBank/DDBJ whole genome shotgun (WGS) entry which is preliminary data.</text>
</comment>
<evidence type="ECO:0000313" key="3">
    <source>
        <dbReference type="Proteomes" id="UP000298058"/>
    </source>
</evidence>
<dbReference type="Proteomes" id="UP000298058">
    <property type="component" value="Unassembled WGS sequence"/>
</dbReference>
<evidence type="ECO:0000256" key="1">
    <source>
        <dbReference type="SAM" id="SignalP"/>
    </source>
</evidence>
<sequence length="212" mass="24208">MNLSFFRILGFLLFSLSILANCKSSQQQSSVSESQAVEKIVGDLLPPPGGEGEIIFNEKGEEVQNSTGEVPFFQKKSDMPNELYRVFMGSDTYQVRQIRSSDKIKRKPDPGGDELTKEEMKRFDLLNFVDDGYVTVGLNSNTGKLETISFDRRVPRINDIAKLIQNDASRWNYEHLSKDGLPLVTKFLINYQIRLYAGKSRDEIKQMLQKKK</sequence>
<dbReference type="RefSeq" id="WP_135761370.1">
    <property type="nucleotide sequence ID" value="NZ_RQHW01000047.1"/>
</dbReference>
<keyword evidence="1" id="KW-0732">Signal</keyword>
<reference evidence="2" key="1">
    <citation type="journal article" date="2019" name="PLoS Negl. Trop. Dis.">
        <title>Revisiting the worldwide diversity of Leptospira species in the environment.</title>
        <authorList>
            <person name="Vincent A.T."/>
            <person name="Schiettekatte O."/>
            <person name="Bourhy P."/>
            <person name="Veyrier F.J."/>
            <person name="Picardeau M."/>
        </authorList>
    </citation>
    <scope>NUCLEOTIDE SEQUENCE [LARGE SCALE GENOMIC DNA]</scope>
    <source>
        <strain evidence="2">201300427</strain>
    </source>
</reference>
<dbReference type="EMBL" id="RQHW01000047">
    <property type="protein sequence ID" value="TGN18687.1"/>
    <property type="molecule type" value="Genomic_DNA"/>
</dbReference>
<organism evidence="2 3">
    <name type="scientific">Leptospira idonii</name>
    <dbReference type="NCBI Taxonomy" id="1193500"/>
    <lineage>
        <taxon>Bacteria</taxon>
        <taxon>Pseudomonadati</taxon>
        <taxon>Spirochaetota</taxon>
        <taxon>Spirochaetia</taxon>
        <taxon>Leptospirales</taxon>
        <taxon>Leptospiraceae</taxon>
        <taxon>Leptospira</taxon>
    </lineage>
</organism>
<evidence type="ECO:0008006" key="4">
    <source>
        <dbReference type="Google" id="ProtNLM"/>
    </source>
</evidence>